<keyword evidence="5 8" id="KW-0472">Membrane</keyword>
<dbReference type="InterPro" id="IPR052277">
    <property type="entry name" value="INM_ESCRT-Associated"/>
</dbReference>
<dbReference type="InterPro" id="IPR018996">
    <property type="entry name" value="Man1/Src1-like_C"/>
</dbReference>
<evidence type="ECO:0000256" key="5">
    <source>
        <dbReference type="ARBA" id="ARBA00023136"/>
    </source>
</evidence>
<evidence type="ECO:0000256" key="8">
    <source>
        <dbReference type="SAM" id="Phobius"/>
    </source>
</evidence>
<keyword evidence="6" id="KW-0539">Nucleus</keyword>
<accession>A0ABQ9E8T2</accession>
<evidence type="ECO:0000256" key="6">
    <source>
        <dbReference type="ARBA" id="ARBA00023242"/>
    </source>
</evidence>
<comment type="caution">
    <text evidence="10">The sequence shown here is derived from an EMBL/GenBank/DDBJ whole genome shotgun (WGS) entry which is preliminary data.</text>
</comment>
<keyword evidence="11" id="KW-1185">Reference proteome</keyword>
<feature type="transmembrane region" description="Helical" evidence="8">
    <location>
        <begin position="277"/>
        <end position="300"/>
    </location>
</feature>
<reference evidence="10 11" key="1">
    <citation type="submission" date="2022-12" db="EMBL/GenBank/DDBJ databases">
        <title>Chromosome-level genome of Tegillarca granosa.</title>
        <authorList>
            <person name="Kim J."/>
        </authorList>
    </citation>
    <scope>NUCLEOTIDE SEQUENCE [LARGE SCALE GENOMIC DNA]</scope>
    <source>
        <strain evidence="10">Teg-2019</strain>
        <tissue evidence="10">Adductor muscle</tissue>
    </source>
</reference>
<organism evidence="10 11">
    <name type="scientific">Tegillarca granosa</name>
    <name type="common">Malaysian cockle</name>
    <name type="synonym">Anadara granosa</name>
    <dbReference type="NCBI Taxonomy" id="220873"/>
    <lineage>
        <taxon>Eukaryota</taxon>
        <taxon>Metazoa</taxon>
        <taxon>Spiralia</taxon>
        <taxon>Lophotrochozoa</taxon>
        <taxon>Mollusca</taxon>
        <taxon>Bivalvia</taxon>
        <taxon>Autobranchia</taxon>
        <taxon>Pteriomorphia</taxon>
        <taxon>Arcoida</taxon>
        <taxon>Arcoidea</taxon>
        <taxon>Arcidae</taxon>
        <taxon>Tegillarca</taxon>
    </lineage>
</organism>
<keyword evidence="4 8" id="KW-1133">Transmembrane helix</keyword>
<dbReference type="Gene3D" id="1.10.10.1180">
    <property type="entry name" value="MAN1, winged-helix domain"/>
    <property type="match status" value="1"/>
</dbReference>
<dbReference type="PANTHER" id="PTHR13428:SF12">
    <property type="entry name" value="INNER NUCLEAR MEMBRANE PROTEIN MAN1"/>
    <property type="match status" value="1"/>
</dbReference>
<comment type="subcellular location">
    <subcellularLocation>
        <location evidence="1">Nucleus inner membrane</location>
    </subcellularLocation>
</comment>
<feature type="domain" description="LEM" evidence="9">
    <location>
        <begin position="1"/>
        <end position="44"/>
    </location>
</feature>
<evidence type="ECO:0000256" key="2">
    <source>
        <dbReference type="ARBA" id="ARBA00022553"/>
    </source>
</evidence>
<dbReference type="InterPro" id="IPR003887">
    <property type="entry name" value="LEM_dom"/>
</dbReference>
<evidence type="ECO:0000256" key="1">
    <source>
        <dbReference type="ARBA" id="ARBA00004540"/>
    </source>
</evidence>
<dbReference type="EMBL" id="JARBDR010000918">
    <property type="protein sequence ID" value="KAJ8301744.1"/>
    <property type="molecule type" value="Genomic_DNA"/>
</dbReference>
<dbReference type="Pfam" id="PF09402">
    <property type="entry name" value="MSC"/>
    <property type="match status" value="1"/>
</dbReference>
<proteinExistence type="predicted"/>
<evidence type="ECO:0000256" key="7">
    <source>
        <dbReference type="SAM" id="MobiDB-lite"/>
    </source>
</evidence>
<feature type="region of interest" description="Disordered" evidence="7">
    <location>
        <begin position="98"/>
        <end position="147"/>
    </location>
</feature>
<dbReference type="PANTHER" id="PTHR13428">
    <property type="entry name" value="INNER NUCLEAR MEMBRANE PROTEIN MAN1 LEM DOMAIN CONTAINING PROTEIN"/>
    <property type="match status" value="1"/>
</dbReference>
<feature type="compositionally biased region" description="Polar residues" evidence="7">
    <location>
        <begin position="128"/>
        <end position="144"/>
    </location>
</feature>
<feature type="region of interest" description="Disordered" evidence="7">
    <location>
        <begin position="37"/>
        <end position="77"/>
    </location>
</feature>
<evidence type="ECO:0000256" key="3">
    <source>
        <dbReference type="ARBA" id="ARBA00022692"/>
    </source>
</evidence>
<evidence type="ECO:0000313" key="10">
    <source>
        <dbReference type="EMBL" id="KAJ8301744.1"/>
    </source>
</evidence>
<evidence type="ECO:0000313" key="11">
    <source>
        <dbReference type="Proteomes" id="UP001217089"/>
    </source>
</evidence>
<keyword evidence="2" id="KW-0597">Phosphoprotein</keyword>
<gene>
    <name evidence="10" type="ORF">KUTeg_020731</name>
</gene>
<dbReference type="InterPro" id="IPR041885">
    <property type="entry name" value="MAN1_winged_helix_dom"/>
</dbReference>
<feature type="region of interest" description="Disordered" evidence="7">
    <location>
        <begin position="678"/>
        <end position="703"/>
    </location>
</feature>
<keyword evidence="3 8" id="KW-0812">Transmembrane</keyword>
<sequence>MSDKITDEELAETLERYGEKVKLPIDRRKRPLLLKKLNHFKARERPPPQLKKAASYKRGKRPEPQAAEEFSSEDSGYEDETVSELFKIKSLDTSSTSFYSNTDTLELSPNNYRRPMLRNRARNDDNGPLNSSVANHSKQQNKSSLYPDLSTLTGKFRVQRNSQGINQSESNIDYNAEEFTDSDPDESLYEVVNKSINTTFTIENNHDNPSDGLNLSRYGGSLKSRAGKSSQKWMYGAQKASPKNKLQNNSCTEEDVTEHGFRSSEQNRHFYIPRETSISTCIVALVIAFFLAITLTYVFMRRGEIGDFIYSFSSSSASDNLLICSSDKKDENVKDCYKTEDINEALKWNAKADSSQESQVPLSKIENLMKEKEAKEYNWTYQKQEIVFDLIIHNPHWGLKAYDKDKTPAEKPGEVRYLEGIVLAVVFIIFLRYHLKRAEEEQVKVYELVESIIDTIKKQYDLSEMNEEEGTSYTPYIAVQHVRDRLLAPSHRKKLMPIWNKAVKFIRENESRVRFEIQTIQGEDFEVFKWIQSAPAGSKVWQGQAFGENNSSAITLTYGPTPCLKIRNMFSPEDEDEEDWELTVQDALLEKCKGNNGRDLDDPMFGSWAFYKSKLTKVDSSSLLVFPSPTIKQQKRVSDDFFVITADKAYEEKIKNKKEKERKRIEVEDRKKQRLEAKIKKEQLKQEKSSKKGRNIREVKAKN</sequence>
<feature type="compositionally biased region" description="Polar residues" evidence="7">
    <location>
        <begin position="98"/>
        <end position="111"/>
    </location>
</feature>
<dbReference type="PROSITE" id="PS50954">
    <property type="entry name" value="LEM"/>
    <property type="match status" value="1"/>
</dbReference>
<protein>
    <recommendedName>
        <fullName evidence="9">LEM domain-containing protein</fullName>
    </recommendedName>
</protein>
<dbReference type="Proteomes" id="UP001217089">
    <property type="component" value="Unassembled WGS sequence"/>
</dbReference>
<evidence type="ECO:0000259" key="9">
    <source>
        <dbReference type="PROSITE" id="PS50954"/>
    </source>
</evidence>
<name>A0ABQ9E8T2_TEGGR</name>
<evidence type="ECO:0000256" key="4">
    <source>
        <dbReference type="ARBA" id="ARBA00022989"/>
    </source>
</evidence>